<feature type="non-terminal residue" evidence="2">
    <location>
        <position position="757"/>
    </location>
</feature>
<keyword evidence="1" id="KW-0175">Coiled coil</keyword>
<dbReference type="Proteomes" id="UP000478052">
    <property type="component" value="Unassembled WGS sequence"/>
</dbReference>
<feature type="coiled-coil region" evidence="1">
    <location>
        <begin position="481"/>
        <end position="508"/>
    </location>
</feature>
<dbReference type="OrthoDB" id="10015795at2759"/>
<evidence type="ECO:0000256" key="1">
    <source>
        <dbReference type="SAM" id="Coils"/>
    </source>
</evidence>
<dbReference type="PANTHER" id="PTHR33053:SF24">
    <property type="entry name" value="TRANSPOSASE DOMAIN-CONTAINING PROTEIN"/>
    <property type="match status" value="1"/>
</dbReference>
<proteinExistence type="predicted"/>
<sequence length="757" mass="87226">MSSQRSKRRRIQEELNIYNNHVFESENPEHLCNVVSTICYENINQSNKLILEIPNNINPVIPTQISTDKFETLFEPNLTPCNIQINIETNDYELSNNPVTENVFSISDMISKWAINYNISHWAINSLLSVTPGQYYHFGLKNGIERHFLFQDSSKNEIKLVIGIDDLPIAKSTTSQFWPILGYIRPYSKNVFPIGIYLGMEKPNDSNDFLKDFINEAKMLLKDGIIINNKIYTIVFDVFCCDVPAKSFILKIKGHCGYFSCTRCRVEGEHIENRTCFPYDESDLINVRTHDDYVKRVQEEHHTSPSISCISELIRFDVVSNFSLDYMHLVCLGTVKKIILLWMKGPLNVRLPSWKINEISENAVKLKTSFPCEFSRKPRKLDEINDFQLYGQLDNCSAFVFENYMQTLKSMLRKPDKPLEQIVLRMWSIVHFRNDNSVYAVPSTWMKKDICAWPKRKVKRFIETRIIPNKFDFDFLPARLLKGGIASLENAKQKLKRAEDSSNLSSADYIETSCDEKSSSEDNDDVFRDPSYSLPTKNCTSTSSSQGCSNSVTNFGSIVDTIELNTNKVSHLAVNNTEREPILSQLQKSPTDNTNNTLPVKRKLLFDETLLNDIIAADYFDLGEEEYIQTSASPFKVTNNYNILTPEKKLCISTSNKSYNLINTNLNKEKDKSEEINNINSQIHNTNITPRQSSDLINKKLRVVLKTKFDVELIVEKIDQLEHNLSTAYQTNHNNYTENTEVNDFWDILPIQNESQL</sequence>
<dbReference type="AlphaFoldDB" id="A0A6G0VVL5"/>
<comment type="caution">
    <text evidence="2">The sequence shown here is derived from an EMBL/GenBank/DDBJ whole genome shotgun (WGS) entry which is preliminary data.</text>
</comment>
<organism evidence="2 3">
    <name type="scientific">Aphis craccivora</name>
    <name type="common">Cowpea aphid</name>
    <dbReference type="NCBI Taxonomy" id="307492"/>
    <lineage>
        <taxon>Eukaryota</taxon>
        <taxon>Metazoa</taxon>
        <taxon>Ecdysozoa</taxon>
        <taxon>Arthropoda</taxon>
        <taxon>Hexapoda</taxon>
        <taxon>Insecta</taxon>
        <taxon>Pterygota</taxon>
        <taxon>Neoptera</taxon>
        <taxon>Paraneoptera</taxon>
        <taxon>Hemiptera</taxon>
        <taxon>Sternorrhyncha</taxon>
        <taxon>Aphidomorpha</taxon>
        <taxon>Aphidoidea</taxon>
        <taxon>Aphididae</taxon>
        <taxon>Aphidini</taxon>
        <taxon>Aphis</taxon>
        <taxon>Aphis</taxon>
    </lineage>
</organism>
<protein>
    <recommendedName>
        <fullName evidence="4">DUF4806 domain-containing protein</fullName>
    </recommendedName>
</protein>
<evidence type="ECO:0000313" key="3">
    <source>
        <dbReference type="Proteomes" id="UP000478052"/>
    </source>
</evidence>
<gene>
    <name evidence="2" type="ORF">FWK35_00028362</name>
</gene>
<reference evidence="2 3" key="1">
    <citation type="submission" date="2019-08" db="EMBL/GenBank/DDBJ databases">
        <title>Whole genome of Aphis craccivora.</title>
        <authorList>
            <person name="Voronova N.V."/>
            <person name="Shulinski R.S."/>
            <person name="Bandarenka Y.V."/>
            <person name="Zhorov D.G."/>
            <person name="Warner D."/>
        </authorList>
    </citation>
    <scope>NUCLEOTIDE SEQUENCE [LARGE SCALE GENOMIC DNA]</scope>
    <source>
        <strain evidence="2">180601</strain>
        <tissue evidence="2">Whole Body</tissue>
    </source>
</reference>
<dbReference type="PANTHER" id="PTHR33053">
    <property type="entry name" value="PROTEIN, PUTATIVE-RELATED"/>
    <property type="match status" value="1"/>
</dbReference>
<accession>A0A6G0VVL5</accession>
<keyword evidence="3" id="KW-1185">Reference proteome</keyword>
<evidence type="ECO:0008006" key="4">
    <source>
        <dbReference type="Google" id="ProtNLM"/>
    </source>
</evidence>
<evidence type="ECO:0000313" key="2">
    <source>
        <dbReference type="EMBL" id="KAF0711261.1"/>
    </source>
</evidence>
<dbReference type="EMBL" id="VUJU01011327">
    <property type="protein sequence ID" value="KAF0711261.1"/>
    <property type="molecule type" value="Genomic_DNA"/>
</dbReference>
<name>A0A6G0VVL5_APHCR</name>